<sequence>MEWVIKVDLPLSRGTQYIIFAFSPGWKYPVQPLSNTTWTPLTVHLHPSEVGVHRLDDSPHPYHTFQPITPICWRWYHQYIMGPNLAFILADFDIPSWSTVLAAVTIPTIFSRRPCRKGVDEGQFLWIRASLIEIDLCMSLDQKPTTPPIRVDFNGHEEIIVTTPPSPQPSRWKKPTATILYVIALLTFAIKAQLLAFSRDYEVSQIPLAQNIYNLTVSHYAETVFRVRDPIAIPQLSTFELFLPHAHLADMATVMRAVTHPNLTHHCKEWIKLYSLIEAWRLGFDAAHPSLKHVSALVTDWELIPLGPMASNGSKNYHDNNVSQTVIDIAMSTKRRMEDWKKSSLETTIKGFALLIPEMHRMKETMELIKDEFIMELLPSLPQGYDFYCRLLLQWIRVVEETHQQLVELVEHHLTLQIDAMTKLVEQNKEAYYVYKFDDVNTMIAEVKRGIEKDSQY</sequence>
<proteinExistence type="predicted"/>
<keyword evidence="2" id="KW-1185">Reference proteome</keyword>
<evidence type="ECO:0000313" key="2">
    <source>
        <dbReference type="Proteomes" id="UP001285441"/>
    </source>
</evidence>
<protein>
    <submittedName>
        <fullName evidence="1">Uncharacterized protein</fullName>
    </submittedName>
</protein>
<organism evidence="1 2">
    <name type="scientific">Podospora didyma</name>
    <dbReference type="NCBI Taxonomy" id="330526"/>
    <lineage>
        <taxon>Eukaryota</taxon>
        <taxon>Fungi</taxon>
        <taxon>Dikarya</taxon>
        <taxon>Ascomycota</taxon>
        <taxon>Pezizomycotina</taxon>
        <taxon>Sordariomycetes</taxon>
        <taxon>Sordariomycetidae</taxon>
        <taxon>Sordariales</taxon>
        <taxon>Podosporaceae</taxon>
        <taxon>Podospora</taxon>
    </lineage>
</organism>
<dbReference type="Proteomes" id="UP001285441">
    <property type="component" value="Unassembled WGS sequence"/>
</dbReference>
<name>A0AAE0N186_9PEZI</name>
<reference evidence="1" key="2">
    <citation type="submission" date="2023-06" db="EMBL/GenBank/DDBJ databases">
        <authorList>
            <consortium name="Lawrence Berkeley National Laboratory"/>
            <person name="Haridas S."/>
            <person name="Hensen N."/>
            <person name="Bonometti L."/>
            <person name="Westerberg I."/>
            <person name="Brannstrom I.O."/>
            <person name="Guillou S."/>
            <person name="Cros-Aarteil S."/>
            <person name="Calhoun S."/>
            <person name="Kuo A."/>
            <person name="Mondo S."/>
            <person name="Pangilinan J."/>
            <person name="Riley R."/>
            <person name="LaButti K."/>
            <person name="Andreopoulos B."/>
            <person name="Lipzen A."/>
            <person name="Chen C."/>
            <person name="Yanf M."/>
            <person name="Daum C."/>
            <person name="Ng V."/>
            <person name="Clum A."/>
            <person name="Steindorff A."/>
            <person name="Ohm R."/>
            <person name="Martin F."/>
            <person name="Silar P."/>
            <person name="Natvig D."/>
            <person name="Lalanne C."/>
            <person name="Gautier V."/>
            <person name="Ament-velasquez S.L."/>
            <person name="Kruys A."/>
            <person name="Hutchinson M.I."/>
            <person name="Powell A.J."/>
            <person name="Barry K."/>
            <person name="Miller A.N."/>
            <person name="Grigoriev I.V."/>
            <person name="Debuchy R."/>
            <person name="Gladieux P."/>
            <person name="Thoren M.H."/>
            <person name="Johannesson H."/>
        </authorList>
    </citation>
    <scope>NUCLEOTIDE SEQUENCE</scope>
    <source>
        <strain evidence="1">CBS 232.78</strain>
    </source>
</reference>
<comment type="caution">
    <text evidence="1">The sequence shown here is derived from an EMBL/GenBank/DDBJ whole genome shotgun (WGS) entry which is preliminary data.</text>
</comment>
<gene>
    <name evidence="1" type="ORF">B0H63DRAFT_529816</name>
</gene>
<dbReference type="AlphaFoldDB" id="A0AAE0N186"/>
<dbReference type="EMBL" id="JAULSW010000012">
    <property type="protein sequence ID" value="KAK3366433.1"/>
    <property type="molecule type" value="Genomic_DNA"/>
</dbReference>
<accession>A0AAE0N186</accession>
<evidence type="ECO:0000313" key="1">
    <source>
        <dbReference type="EMBL" id="KAK3366433.1"/>
    </source>
</evidence>
<reference evidence="1" key="1">
    <citation type="journal article" date="2023" name="Mol. Phylogenet. Evol.">
        <title>Genome-scale phylogeny and comparative genomics of the fungal order Sordariales.</title>
        <authorList>
            <person name="Hensen N."/>
            <person name="Bonometti L."/>
            <person name="Westerberg I."/>
            <person name="Brannstrom I.O."/>
            <person name="Guillou S."/>
            <person name="Cros-Aarteil S."/>
            <person name="Calhoun S."/>
            <person name="Haridas S."/>
            <person name="Kuo A."/>
            <person name="Mondo S."/>
            <person name="Pangilinan J."/>
            <person name="Riley R."/>
            <person name="LaButti K."/>
            <person name="Andreopoulos B."/>
            <person name="Lipzen A."/>
            <person name="Chen C."/>
            <person name="Yan M."/>
            <person name="Daum C."/>
            <person name="Ng V."/>
            <person name="Clum A."/>
            <person name="Steindorff A."/>
            <person name="Ohm R.A."/>
            <person name="Martin F."/>
            <person name="Silar P."/>
            <person name="Natvig D.O."/>
            <person name="Lalanne C."/>
            <person name="Gautier V."/>
            <person name="Ament-Velasquez S.L."/>
            <person name="Kruys A."/>
            <person name="Hutchinson M.I."/>
            <person name="Powell A.J."/>
            <person name="Barry K."/>
            <person name="Miller A.N."/>
            <person name="Grigoriev I.V."/>
            <person name="Debuchy R."/>
            <person name="Gladieux P."/>
            <person name="Hiltunen Thoren M."/>
            <person name="Johannesson H."/>
        </authorList>
    </citation>
    <scope>NUCLEOTIDE SEQUENCE</scope>
    <source>
        <strain evidence="1">CBS 232.78</strain>
    </source>
</reference>